<organism evidence="2">
    <name type="scientific">Amphimedon queenslandica</name>
    <name type="common">Sponge</name>
    <dbReference type="NCBI Taxonomy" id="400682"/>
    <lineage>
        <taxon>Eukaryota</taxon>
        <taxon>Metazoa</taxon>
        <taxon>Porifera</taxon>
        <taxon>Demospongiae</taxon>
        <taxon>Heteroscleromorpha</taxon>
        <taxon>Haplosclerida</taxon>
        <taxon>Niphatidae</taxon>
        <taxon>Amphimedon</taxon>
    </lineage>
</organism>
<feature type="domain" description="Integrase core" evidence="1">
    <location>
        <begin position="1"/>
        <end position="60"/>
    </location>
</feature>
<accession>A0A1X7TI96</accession>
<evidence type="ECO:0000259" key="1">
    <source>
        <dbReference type="Pfam" id="PF24764"/>
    </source>
</evidence>
<dbReference type="AlphaFoldDB" id="A0A1X7TI96"/>
<protein>
    <recommendedName>
        <fullName evidence="1">Integrase core domain-containing protein</fullName>
    </recommendedName>
</protein>
<evidence type="ECO:0000313" key="2">
    <source>
        <dbReference type="EnsemblMetazoa" id="Aqu2.1.14483_001"/>
    </source>
</evidence>
<dbReference type="InterPro" id="IPR058913">
    <property type="entry name" value="Integrase_dom_put"/>
</dbReference>
<dbReference type="Pfam" id="PF24764">
    <property type="entry name" value="rva_4"/>
    <property type="match status" value="1"/>
</dbReference>
<dbReference type="EnsemblMetazoa" id="Aqu2.1.14483_001">
    <property type="protein sequence ID" value="Aqu2.1.14483_001"/>
    <property type="gene ID" value="Aqu2.1.14483"/>
</dbReference>
<name>A0A1X7TI96_AMPQE</name>
<proteinExistence type="predicted"/>
<sequence length="128" mass="14667">MEANHILDPLNNRHLYALHYTYIPRINEALYEFQKAWNIHGLSTEKGMPPIKLFTLGIAKLEAAGKISDDFYATVDAEYGTDVNAPVPILEDNIMSNLSISILIYHSYKTLMCFTILVPVELTYIWKF</sequence>
<reference evidence="2" key="1">
    <citation type="submission" date="2017-05" db="UniProtKB">
        <authorList>
            <consortium name="EnsemblMetazoa"/>
        </authorList>
    </citation>
    <scope>IDENTIFICATION</scope>
</reference>
<dbReference type="InParanoid" id="A0A1X7TI96"/>